<protein>
    <submittedName>
        <fullName evidence="2">Uncharacterized protein</fullName>
    </submittedName>
</protein>
<gene>
    <name evidence="2" type="ORF">BJY01DRAFT_31221</name>
</gene>
<comment type="caution">
    <text evidence="2">The sequence shown here is derived from an EMBL/GenBank/DDBJ whole genome shotgun (WGS) entry which is preliminary data.</text>
</comment>
<feature type="transmembrane region" description="Helical" evidence="1">
    <location>
        <begin position="63"/>
        <end position="83"/>
    </location>
</feature>
<keyword evidence="1" id="KW-0472">Membrane</keyword>
<organism evidence="2 3">
    <name type="scientific">Aspergillus pseudoustus</name>
    <dbReference type="NCBI Taxonomy" id="1810923"/>
    <lineage>
        <taxon>Eukaryota</taxon>
        <taxon>Fungi</taxon>
        <taxon>Dikarya</taxon>
        <taxon>Ascomycota</taxon>
        <taxon>Pezizomycotina</taxon>
        <taxon>Eurotiomycetes</taxon>
        <taxon>Eurotiomycetidae</taxon>
        <taxon>Eurotiales</taxon>
        <taxon>Aspergillaceae</taxon>
        <taxon>Aspergillus</taxon>
        <taxon>Aspergillus subgen. Nidulantes</taxon>
    </lineage>
</organism>
<reference evidence="2 3" key="1">
    <citation type="submission" date="2024-07" db="EMBL/GenBank/DDBJ databases">
        <title>Section-level genome sequencing and comparative genomics of Aspergillus sections Usti and Cavernicolus.</title>
        <authorList>
            <consortium name="Lawrence Berkeley National Laboratory"/>
            <person name="Nybo J.L."/>
            <person name="Vesth T.C."/>
            <person name="Theobald S."/>
            <person name="Frisvad J.C."/>
            <person name="Larsen T.O."/>
            <person name="Kjaerboelling I."/>
            <person name="Rothschild-Mancinelli K."/>
            <person name="Lyhne E.K."/>
            <person name="Kogle M.E."/>
            <person name="Barry K."/>
            <person name="Clum A."/>
            <person name="Na H."/>
            <person name="Ledsgaard L."/>
            <person name="Lin J."/>
            <person name="Lipzen A."/>
            <person name="Kuo A."/>
            <person name="Riley R."/>
            <person name="Mondo S."/>
            <person name="Labutti K."/>
            <person name="Haridas S."/>
            <person name="Pangalinan J."/>
            <person name="Salamov A.A."/>
            <person name="Simmons B.A."/>
            <person name="Magnuson J.K."/>
            <person name="Chen J."/>
            <person name="Drula E."/>
            <person name="Henrissat B."/>
            <person name="Wiebenga A."/>
            <person name="Lubbers R.J."/>
            <person name="Gomes A.C."/>
            <person name="Makela M.R."/>
            <person name="Stajich J."/>
            <person name="Grigoriev I.V."/>
            <person name="Mortensen U.H."/>
            <person name="De Vries R.P."/>
            <person name="Baker S.E."/>
            <person name="Andersen M.R."/>
        </authorList>
    </citation>
    <scope>NUCLEOTIDE SEQUENCE [LARGE SCALE GENOMIC DNA]</scope>
    <source>
        <strain evidence="2 3">CBS 123904</strain>
    </source>
</reference>
<evidence type="ECO:0000256" key="1">
    <source>
        <dbReference type="SAM" id="Phobius"/>
    </source>
</evidence>
<keyword evidence="1" id="KW-1133">Transmembrane helix</keyword>
<sequence length="84" mass="9240">MTMICCGCSMSCRHHNKKQPYDWRDRLTSNTLCAGLQIWFSGSLGHADTFSAQLLQTTTVCNFISSLLLSSGSIVLLIEVAIVN</sequence>
<evidence type="ECO:0000313" key="3">
    <source>
        <dbReference type="Proteomes" id="UP001610446"/>
    </source>
</evidence>
<accession>A0ABR4KTA7</accession>
<evidence type="ECO:0000313" key="2">
    <source>
        <dbReference type="EMBL" id="KAL2854487.1"/>
    </source>
</evidence>
<name>A0ABR4KTA7_9EURO</name>
<keyword evidence="3" id="KW-1185">Reference proteome</keyword>
<dbReference type="Proteomes" id="UP001610446">
    <property type="component" value="Unassembled WGS sequence"/>
</dbReference>
<proteinExistence type="predicted"/>
<dbReference type="EMBL" id="JBFXLU010000014">
    <property type="protein sequence ID" value="KAL2854487.1"/>
    <property type="molecule type" value="Genomic_DNA"/>
</dbReference>
<keyword evidence="1" id="KW-0812">Transmembrane</keyword>